<dbReference type="NCBIfam" id="TIGR02532">
    <property type="entry name" value="IV_pilin_GFxxxE"/>
    <property type="match status" value="1"/>
</dbReference>
<reference evidence="2 3" key="1">
    <citation type="submission" date="2018-03" db="EMBL/GenBank/DDBJ databases">
        <title>Whole genome sequencing of Histamine producing bacteria.</title>
        <authorList>
            <person name="Butler K."/>
        </authorList>
    </citation>
    <scope>NUCLEOTIDE SEQUENCE [LARGE SCALE GENOMIC DNA]</scope>
    <source>
        <strain evidence="2 3">DSM 19138</strain>
    </source>
</reference>
<dbReference type="Pfam" id="PF07963">
    <property type="entry name" value="N_methyl"/>
    <property type="match status" value="1"/>
</dbReference>
<dbReference type="Proteomes" id="UP000241346">
    <property type="component" value="Unassembled WGS sequence"/>
</dbReference>
<gene>
    <name evidence="2" type="ORF">C9J01_21625</name>
</gene>
<dbReference type="PROSITE" id="PS00409">
    <property type="entry name" value="PROKAR_NTER_METHYL"/>
    <property type="match status" value="1"/>
</dbReference>
<sequence length="168" mass="18749">MRHLSRGFTLIEMIIVIVVLGIIAVTAVPRFLNISSDSRIAALDGFVAAFRAADEMVRSKAIMHGMEYTLERTQIPGTDLYVIFGHMNLKKEDVEKAMDVSGYSLLSVTDNSLFVSLRDDIKSSEDLSKLSKHGCYLFIKLPRPHNNEDGDITGNLLDHEITKIYDGC</sequence>
<keyword evidence="1" id="KW-0472">Membrane</keyword>
<dbReference type="Gene3D" id="3.30.700.10">
    <property type="entry name" value="Glycoprotein, Type 4 Pilin"/>
    <property type="match status" value="1"/>
</dbReference>
<evidence type="ECO:0000313" key="3">
    <source>
        <dbReference type="Proteomes" id="UP000241346"/>
    </source>
</evidence>
<evidence type="ECO:0000256" key="1">
    <source>
        <dbReference type="SAM" id="Phobius"/>
    </source>
</evidence>
<keyword evidence="1" id="KW-1133">Transmembrane helix</keyword>
<accession>A0A2T3N803</accession>
<evidence type="ECO:0000313" key="2">
    <source>
        <dbReference type="EMBL" id="PSW09227.1"/>
    </source>
</evidence>
<proteinExistence type="predicted"/>
<name>A0A2T3N803_9GAMM</name>
<protein>
    <submittedName>
        <fullName evidence="2">Prepilin-type cleavage/methylation domain-containing protein</fullName>
    </submittedName>
</protein>
<comment type="caution">
    <text evidence="2">The sequence shown here is derived from an EMBL/GenBank/DDBJ whole genome shotgun (WGS) entry which is preliminary data.</text>
</comment>
<dbReference type="InterPro" id="IPR012902">
    <property type="entry name" value="N_methyl_site"/>
</dbReference>
<feature type="transmembrane region" description="Helical" evidence="1">
    <location>
        <begin position="7"/>
        <end position="28"/>
    </location>
</feature>
<dbReference type="RefSeq" id="WP_107300219.1">
    <property type="nucleotide sequence ID" value="NZ_PYMB01000016.1"/>
</dbReference>
<dbReference type="AlphaFoldDB" id="A0A2T3N803"/>
<dbReference type="EMBL" id="PYMB01000016">
    <property type="protein sequence ID" value="PSW09227.1"/>
    <property type="molecule type" value="Genomic_DNA"/>
</dbReference>
<dbReference type="SUPFAM" id="SSF54523">
    <property type="entry name" value="Pili subunits"/>
    <property type="match status" value="1"/>
</dbReference>
<dbReference type="InterPro" id="IPR045584">
    <property type="entry name" value="Pilin-like"/>
</dbReference>
<organism evidence="2 3">
    <name type="scientific">Photobacterium rosenbergii</name>
    <dbReference type="NCBI Taxonomy" id="294936"/>
    <lineage>
        <taxon>Bacteria</taxon>
        <taxon>Pseudomonadati</taxon>
        <taxon>Pseudomonadota</taxon>
        <taxon>Gammaproteobacteria</taxon>
        <taxon>Vibrionales</taxon>
        <taxon>Vibrionaceae</taxon>
        <taxon>Photobacterium</taxon>
    </lineage>
</organism>
<keyword evidence="1" id="KW-0812">Transmembrane</keyword>
<dbReference type="OrthoDB" id="5829449at2"/>